<dbReference type="Pfam" id="PF20113">
    <property type="entry name" value="DUF6503"/>
    <property type="match status" value="1"/>
</dbReference>
<proteinExistence type="predicted"/>
<keyword evidence="2" id="KW-1185">Reference proteome</keyword>
<dbReference type="InterPro" id="IPR045444">
    <property type="entry name" value="DUF6503"/>
</dbReference>
<evidence type="ECO:0008006" key="3">
    <source>
        <dbReference type="Google" id="ProtNLM"/>
    </source>
</evidence>
<comment type="caution">
    <text evidence="1">The sequence shown here is derived from an EMBL/GenBank/DDBJ whole genome shotgun (WGS) entry which is preliminary data.</text>
</comment>
<evidence type="ECO:0000313" key="2">
    <source>
        <dbReference type="Proteomes" id="UP000637774"/>
    </source>
</evidence>
<dbReference type="RefSeq" id="WP_188563486.1">
    <property type="nucleotide sequence ID" value="NZ_BMGY01000052.1"/>
</dbReference>
<dbReference type="EMBL" id="BMGY01000052">
    <property type="protein sequence ID" value="GGH90330.1"/>
    <property type="molecule type" value="Genomic_DNA"/>
</dbReference>
<name>A0ABQ2AG72_9BACT</name>
<gene>
    <name evidence="1" type="ORF">GCM10011495_35950</name>
</gene>
<accession>A0ABQ2AG72</accession>
<dbReference type="Proteomes" id="UP000637774">
    <property type="component" value="Unassembled WGS sequence"/>
</dbReference>
<protein>
    <recommendedName>
        <fullName evidence="3">Outer membrane lipoprotein-sorting protein</fullName>
    </recommendedName>
</protein>
<evidence type="ECO:0000313" key="1">
    <source>
        <dbReference type="EMBL" id="GGH90330.1"/>
    </source>
</evidence>
<sequence length="254" mass="28470">MPNLLFSLGLALLAAAQPQPLTGPQLVQKTIAYHDPQGQWPTLRTRLVFESTSAAGKASTFEVELDNATGYFCHISHPGGREVVKGVVNGQEVFLLDGVPNPSDEDRKKFRLTAGAAQGTRNFYTYLYGLPMKLRDAGTRVAPEAPMQALLGKTYPTVQVSYDPAVGQDTWSFYLDPRTYALQAYRFYHHKEPNDGEYVLLNQVLNVEGIQLPKERKWYLNKDDVYLATDRLLKAEPLTTQRLRAPEPSRATKK</sequence>
<organism evidence="1 2">
    <name type="scientific">Hymenobacter frigidus</name>
    <dbReference type="NCBI Taxonomy" id="1524095"/>
    <lineage>
        <taxon>Bacteria</taxon>
        <taxon>Pseudomonadati</taxon>
        <taxon>Bacteroidota</taxon>
        <taxon>Cytophagia</taxon>
        <taxon>Cytophagales</taxon>
        <taxon>Hymenobacteraceae</taxon>
        <taxon>Hymenobacter</taxon>
    </lineage>
</organism>
<reference evidence="2" key="1">
    <citation type="journal article" date="2019" name="Int. J. Syst. Evol. Microbiol.">
        <title>The Global Catalogue of Microorganisms (GCM) 10K type strain sequencing project: providing services to taxonomists for standard genome sequencing and annotation.</title>
        <authorList>
            <consortium name="The Broad Institute Genomics Platform"/>
            <consortium name="The Broad Institute Genome Sequencing Center for Infectious Disease"/>
            <person name="Wu L."/>
            <person name="Ma J."/>
        </authorList>
    </citation>
    <scope>NUCLEOTIDE SEQUENCE [LARGE SCALE GENOMIC DNA]</scope>
    <source>
        <strain evidence="2">CGMCC 1.14966</strain>
    </source>
</reference>